<name>A0A073K8Y2_9BACI</name>
<keyword evidence="1" id="KW-0472">Membrane</keyword>
<feature type="transmembrane region" description="Helical" evidence="1">
    <location>
        <begin position="98"/>
        <end position="123"/>
    </location>
</feature>
<dbReference type="CDD" id="cd21809">
    <property type="entry name" value="ABC-2_lan_permease-like"/>
    <property type="match status" value="1"/>
</dbReference>
<feature type="transmembrane region" description="Helical" evidence="1">
    <location>
        <begin position="210"/>
        <end position="238"/>
    </location>
</feature>
<accession>A0A073K8Y2</accession>
<comment type="caution">
    <text evidence="2">The sequence shown here is derived from an EMBL/GenBank/DDBJ whole genome shotgun (WGS) entry which is preliminary data.</text>
</comment>
<dbReference type="OrthoDB" id="9781996at2"/>
<keyword evidence="3" id="KW-1185">Reference proteome</keyword>
<feature type="transmembrane region" description="Helical" evidence="1">
    <location>
        <begin position="170"/>
        <end position="190"/>
    </location>
</feature>
<organism evidence="2 3">
    <name type="scientific">Bacillus gaemokensis</name>
    <dbReference type="NCBI Taxonomy" id="574375"/>
    <lineage>
        <taxon>Bacteria</taxon>
        <taxon>Bacillati</taxon>
        <taxon>Bacillota</taxon>
        <taxon>Bacilli</taxon>
        <taxon>Bacillales</taxon>
        <taxon>Bacillaceae</taxon>
        <taxon>Bacillus</taxon>
        <taxon>Bacillus cereus group</taxon>
    </lineage>
</organism>
<evidence type="ECO:0000256" key="1">
    <source>
        <dbReference type="SAM" id="Phobius"/>
    </source>
</evidence>
<dbReference type="STRING" id="574375.AZF08_23710"/>
<dbReference type="EMBL" id="JOTM01000022">
    <property type="protein sequence ID" value="KEK22966.1"/>
    <property type="molecule type" value="Genomic_DNA"/>
</dbReference>
<dbReference type="RefSeq" id="WP_033676417.1">
    <property type="nucleotide sequence ID" value="NZ_JOTM01000022.1"/>
</dbReference>
<evidence type="ECO:0000313" key="3">
    <source>
        <dbReference type="Proteomes" id="UP000027778"/>
    </source>
</evidence>
<gene>
    <name evidence="2" type="ORF">BAGA_14920</name>
</gene>
<sequence length="242" mass="27474">MVWLKTMQAEFYKIKKTKIWILLLLSPVLSGIIAYANASDYPDYKHWELIYNIMLTIHGMLLLPLLTGIFTAFICRYEHSNGGWKQLLVQPISRYHVYIIKFLFVLLFIGAMQVFFIMGYISIGQLLHISGPFPLATIVKSVVGGWIAILPLIALQLWVSSIWSSFAAPIALNVIATIPAVIIANSARFGPFYPWSQPFLAMLPKEDSQLFYISFQTLVFVIIGSFVILFIGGFVHFIKKAY</sequence>
<evidence type="ECO:0000313" key="2">
    <source>
        <dbReference type="EMBL" id="KEK22966.1"/>
    </source>
</evidence>
<reference evidence="2 3" key="1">
    <citation type="submission" date="2014-06" db="EMBL/GenBank/DDBJ databases">
        <title>Draft genome sequence of Bacillus gaemokensis JCM 15801 (MCCC 1A00707).</title>
        <authorList>
            <person name="Lai Q."/>
            <person name="Liu Y."/>
            <person name="Shao Z."/>
        </authorList>
    </citation>
    <scope>NUCLEOTIDE SEQUENCE [LARGE SCALE GENOMIC DNA]</scope>
    <source>
        <strain evidence="2 3">JCM 15801</strain>
    </source>
</reference>
<dbReference type="Pfam" id="PF12730">
    <property type="entry name" value="ABC2_membrane_4"/>
    <property type="match status" value="1"/>
</dbReference>
<dbReference type="AlphaFoldDB" id="A0A073K8Y2"/>
<dbReference type="eggNOG" id="COG4200">
    <property type="taxonomic scope" value="Bacteria"/>
</dbReference>
<proteinExistence type="predicted"/>
<keyword evidence="1" id="KW-0812">Transmembrane</keyword>
<protein>
    <submittedName>
        <fullName evidence="2">Membrane protein</fullName>
    </submittedName>
</protein>
<feature type="transmembrane region" description="Helical" evidence="1">
    <location>
        <begin position="54"/>
        <end position="77"/>
    </location>
</feature>
<dbReference type="Proteomes" id="UP000027778">
    <property type="component" value="Unassembled WGS sequence"/>
</dbReference>
<feature type="transmembrane region" description="Helical" evidence="1">
    <location>
        <begin position="143"/>
        <end position="163"/>
    </location>
</feature>
<keyword evidence="1" id="KW-1133">Transmembrane helix</keyword>